<dbReference type="PANTHER" id="PTHR31891:SF1">
    <property type="entry name" value="FORMAMIDASE C869.04-RELATED"/>
    <property type="match status" value="1"/>
</dbReference>
<dbReference type="Gene3D" id="2.60.120.580">
    <property type="entry name" value="Acetamidase/Formamidase-like domains"/>
    <property type="match status" value="1"/>
</dbReference>
<protein>
    <recommendedName>
        <fullName evidence="4">Formamidase</fullName>
    </recommendedName>
</protein>
<dbReference type="GO" id="GO:0016811">
    <property type="term" value="F:hydrolase activity, acting on carbon-nitrogen (but not peptide) bonds, in linear amides"/>
    <property type="evidence" value="ECO:0007669"/>
    <property type="project" value="InterPro"/>
</dbReference>
<name>A0A820C5M7_9BILA</name>
<dbReference type="NCBIfam" id="NF045496">
    <property type="entry name" value="FormamaseFmdA"/>
    <property type="match status" value="1"/>
</dbReference>
<reference evidence="2" key="1">
    <citation type="submission" date="2021-02" db="EMBL/GenBank/DDBJ databases">
        <authorList>
            <person name="Nowell W R."/>
        </authorList>
    </citation>
    <scope>NUCLEOTIDE SEQUENCE</scope>
</reference>
<dbReference type="Proteomes" id="UP000663887">
    <property type="component" value="Unassembled WGS sequence"/>
</dbReference>
<dbReference type="InterPro" id="IPR054833">
    <property type="entry name" value="FormamaseFmdA"/>
</dbReference>
<accession>A0A820C5M7</accession>
<dbReference type="InterPro" id="IPR004304">
    <property type="entry name" value="FmdA_AmdA"/>
</dbReference>
<dbReference type="Pfam" id="PF03069">
    <property type="entry name" value="FmdA_AmdA"/>
    <property type="match status" value="1"/>
</dbReference>
<gene>
    <name evidence="2" type="ORF">OVN521_LOCUS27221</name>
    <name evidence="1" type="ORF">XDN619_LOCUS9013</name>
</gene>
<evidence type="ECO:0008006" key="4">
    <source>
        <dbReference type="Google" id="ProtNLM"/>
    </source>
</evidence>
<dbReference type="PANTHER" id="PTHR31891">
    <property type="entry name" value="FORMAMIDASE C869.04-RELATED"/>
    <property type="match status" value="1"/>
</dbReference>
<evidence type="ECO:0000313" key="3">
    <source>
        <dbReference type="Proteomes" id="UP000663866"/>
    </source>
</evidence>
<organism evidence="2 3">
    <name type="scientific">Rotaria magnacalcarata</name>
    <dbReference type="NCBI Taxonomy" id="392030"/>
    <lineage>
        <taxon>Eukaryota</taxon>
        <taxon>Metazoa</taxon>
        <taxon>Spiralia</taxon>
        <taxon>Gnathifera</taxon>
        <taxon>Rotifera</taxon>
        <taxon>Eurotatoria</taxon>
        <taxon>Bdelloidea</taxon>
        <taxon>Philodinida</taxon>
        <taxon>Philodinidae</taxon>
        <taxon>Rotaria</taxon>
    </lineage>
</organism>
<dbReference type="EMBL" id="CAJNRG010003069">
    <property type="protein sequence ID" value="CAF2053139.1"/>
    <property type="molecule type" value="Genomic_DNA"/>
</dbReference>
<proteinExistence type="predicted"/>
<evidence type="ECO:0000313" key="2">
    <source>
        <dbReference type="EMBL" id="CAF4216967.1"/>
    </source>
</evidence>
<dbReference type="EMBL" id="CAJOBG010007440">
    <property type="protein sequence ID" value="CAF4216967.1"/>
    <property type="molecule type" value="Genomic_DNA"/>
</dbReference>
<evidence type="ECO:0000313" key="1">
    <source>
        <dbReference type="EMBL" id="CAF2053139.1"/>
    </source>
</evidence>
<dbReference type="SUPFAM" id="SSF141130">
    <property type="entry name" value="Acetamidase/Formamidase-like"/>
    <property type="match status" value="1"/>
</dbReference>
<comment type="caution">
    <text evidence="2">The sequence shown here is derived from an EMBL/GenBank/DDBJ whole genome shotgun (WGS) entry which is preliminary data.</text>
</comment>
<sequence length="431" mass="47891">MMLVLRRGLSTAISYAAKPLISVDLNRPATNQLIPLHNRWHPDIPSVVSVRQGDVFRVECVDWTGGQIGNNDTADDVKNVDLTRIHYLSGPIEVEGARPGDVLVVDILDVGPLSSAMWGFTGIFDKNNGGGFLADVYPNAHKAIWDFSGIYATSRHIKNVRFAGLTHPGIIGCAPSYELLSRWNTRERDLINRCSHSHHQYNVLANLPNEKGALLGRLKFEENKEKWQKVADEGARTIPPREHGGNTDIKNISRGSRVYLPVYVNGAKLSLGDIHFSQGDGEIAFCGAIEMSGYIDLHLDIIKDGMSRLSINTPLIQPGPVEPRYSNYLTFQGISVNDKDKQYFLDATLAYRQACFSAIRYLKRFGYTEEQLYCLLSAAPVEGRIGSIVDIPNACCTLSLPIDIFSFDIRPETVEQNNQNISRGQLAKTTF</sequence>
<dbReference type="Proteomes" id="UP000663866">
    <property type="component" value="Unassembled WGS sequence"/>
</dbReference>
<keyword evidence="3" id="KW-1185">Reference proteome</keyword>
<dbReference type="AlphaFoldDB" id="A0A820C5M7"/>